<sequence length="343" mass="38345">MAIAKSERLMNLTLRLMTAKQPLSKKRLRHDIEAYREVAGDEAFNRMFERDKDELREMGLVIETAESPEDGEIGYRALRDVNALPEIDFDPEETAAIQLARRVWQHARMSQAATGAMHKLRAAGVDAEPEPETPLSTLEARIPVREEAFEPLLIAARDQRPVTFDYRRADSPVAEQRTVEPWALEFCRGRWYLAGYDRQREAPRVFRLSRITGKVKLRQGAFTAEVSDRLDVRAQVERFAGEGATSTARIRLRRGAAHPLRARALSVTPAGGPAADEWEEVSLPHGRGLGAWLAEFGPDVVVLEPAELREDVISRLRAVAGAAAPAPEPDQQTTRPSTEEARS</sequence>
<accession>A0A852ZQG6</accession>
<dbReference type="AlphaFoldDB" id="A0A852ZQG6"/>
<dbReference type="PANTHER" id="PTHR34580:SF3">
    <property type="entry name" value="PROTEIN PAFB"/>
    <property type="match status" value="1"/>
</dbReference>
<keyword evidence="5" id="KW-1185">Reference proteome</keyword>
<name>A0A852ZQG6_9ACTN</name>
<dbReference type="PROSITE" id="PS52050">
    <property type="entry name" value="WYL"/>
    <property type="match status" value="1"/>
</dbReference>
<feature type="domain" description="WCX" evidence="3">
    <location>
        <begin position="247"/>
        <end position="320"/>
    </location>
</feature>
<dbReference type="InterPro" id="IPR057727">
    <property type="entry name" value="WCX_dom"/>
</dbReference>
<evidence type="ECO:0000259" key="3">
    <source>
        <dbReference type="Pfam" id="PF25583"/>
    </source>
</evidence>
<evidence type="ECO:0000313" key="5">
    <source>
        <dbReference type="Proteomes" id="UP000567795"/>
    </source>
</evidence>
<dbReference type="PANTHER" id="PTHR34580">
    <property type="match status" value="1"/>
</dbReference>
<organism evidence="4 5">
    <name type="scientific">Allostreptomyces psammosilenae</name>
    <dbReference type="NCBI Taxonomy" id="1892865"/>
    <lineage>
        <taxon>Bacteria</taxon>
        <taxon>Bacillati</taxon>
        <taxon>Actinomycetota</taxon>
        <taxon>Actinomycetes</taxon>
        <taxon>Kitasatosporales</taxon>
        <taxon>Streptomycetaceae</taxon>
        <taxon>Allostreptomyces</taxon>
    </lineage>
</organism>
<evidence type="ECO:0000256" key="1">
    <source>
        <dbReference type="SAM" id="MobiDB-lite"/>
    </source>
</evidence>
<dbReference type="Proteomes" id="UP000567795">
    <property type="component" value="Unassembled WGS sequence"/>
</dbReference>
<keyword evidence="4" id="KW-0238">DNA-binding</keyword>
<dbReference type="EMBL" id="JACBZD010000001">
    <property type="protein sequence ID" value="NYI03995.1"/>
    <property type="molecule type" value="Genomic_DNA"/>
</dbReference>
<protein>
    <submittedName>
        <fullName evidence="4">Putative DNA-binding transcriptional regulator YafY</fullName>
    </submittedName>
</protein>
<dbReference type="RefSeq" id="WP_179812965.1">
    <property type="nucleotide sequence ID" value="NZ_JACBZD010000001.1"/>
</dbReference>
<feature type="region of interest" description="Disordered" evidence="1">
    <location>
        <begin position="320"/>
        <end position="343"/>
    </location>
</feature>
<proteinExistence type="predicted"/>
<gene>
    <name evidence="4" type="ORF">FHU37_000938</name>
</gene>
<dbReference type="GO" id="GO:0003677">
    <property type="term" value="F:DNA binding"/>
    <property type="evidence" value="ECO:0007669"/>
    <property type="project" value="UniProtKB-KW"/>
</dbReference>
<dbReference type="InterPro" id="IPR051534">
    <property type="entry name" value="CBASS_pafABC_assoc_protein"/>
</dbReference>
<dbReference type="InterPro" id="IPR026881">
    <property type="entry name" value="WYL_dom"/>
</dbReference>
<feature type="domain" description="WYL" evidence="2">
    <location>
        <begin position="148"/>
        <end position="212"/>
    </location>
</feature>
<evidence type="ECO:0000259" key="2">
    <source>
        <dbReference type="Pfam" id="PF13280"/>
    </source>
</evidence>
<dbReference type="Pfam" id="PF25583">
    <property type="entry name" value="WCX"/>
    <property type="match status" value="1"/>
</dbReference>
<dbReference type="Pfam" id="PF13280">
    <property type="entry name" value="WYL"/>
    <property type="match status" value="1"/>
</dbReference>
<evidence type="ECO:0000313" key="4">
    <source>
        <dbReference type="EMBL" id="NYI03995.1"/>
    </source>
</evidence>
<comment type="caution">
    <text evidence="4">The sequence shown here is derived from an EMBL/GenBank/DDBJ whole genome shotgun (WGS) entry which is preliminary data.</text>
</comment>
<reference evidence="4 5" key="1">
    <citation type="submission" date="2020-07" db="EMBL/GenBank/DDBJ databases">
        <title>Sequencing the genomes of 1000 actinobacteria strains.</title>
        <authorList>
            <person name="Klenk H.-P."/>
        </authorList>
    </citation>
    <scope>NUCLEOTIDE SEQUENCE [LARGE SCALE GENOMIC DNA]</scope>
    <source>
        <strain evidence="4 5">DSM 42178</strain>
    </source>
</reference>